<dbReference type="PROSITE" id="PS50405">
    <property type="entry name" value="GST_CTER"/>
    <property type="match status" value="1"/>
</dbReference>
<evidence type="ECO:0000259" key="2">
    <source>
        <dbReference type="PROSITE" id="PS50405"/>
    </source>
</evidence>
<dbReference type="Pfam" id="PF13409">
    <property type="entry name" value="GST_N_2"/>
    <property type="match status" value="1"/>
</dbReference>
<dbReference type="PANTHER" id="PTHR44051:SF8">
    <property type="entry name" value="GLUTATHIONE S-TRANSFERASE GSTA"/>
    <property type="match status" value="1"/>
</dbReference>
<name>A0AAW9QCH8_9BURK</name>
<dbReference type="Gene3D" id="1.20.1050.10">
    <property type="match status" value="1"/>
</dbReference>
<gene>
    <name evidence="3" type="primary">gstA</name>
    <name evidence="3" type="ORF">V4F39_23000</name>
</gene>
<dbReference type="RefSeq" id="WP_332292396.1">
    <property type="nucleotide sequence ID" value="NZ_JAZIBG010000049.1"/>
</dbReference>
<dbReference type="InterPro" id="IPR004045">
    <property type="entry name" value="Glutathione_S-Trfase_N"/>
</dbReference>
<keyword evidence="4" id="KW-1185">Reference proteome</keyword>
<evidence type="ECO:0000313" key="4">
    <source>
        <dbReference type="Proteomes" id="UP001336250"/>
    </source>
</evidence>
<dbReference type="InterPro" id="IPR036282">
    <property type="entry name" value="Glutathione-S-Trfase_C_sf"/>
</dbReference>
<dbReference type="Pfam" id="PF00043">
    <property type="entry name" value="GST_C"/>
    <property type="match status" value="1"/>
</dbReference>
<sequence>MKLYYSPGACSLSPHIVLHEAGLAFEPVLASTKTHRLADGTDYYTINPKGYVPLLELDDGARLSEGPAIVQYIADLVPASKLAPANGTMARYRLQEWLNFISSELHKGFSPLFMPNMPEEAKQIARERVSQRLAWVDGQLAGRPYLMGDDFCVADAYLFTVAGWSRHVGVDISGLAHLQAYLSRVAERPAVQAALRAEGLSK</sequence>
<dbReference type="SFLD" id="SFLDS00019">
    <property type="entry name" value="Glutathione_Transferase_(cytos"/>
    <property type="match status" value="1"/>
</dbReference>
<comment type="caution">
    <text evidence="3">The sequence shown here is derived from an EMBL/GenBank/DDBJ whole genome shotgun (WGS) entry which is preliminary data.</text>
</comment>
<feature type="domain" description="GST N-terminal" evidence="1">
    <location>
        <begin position="1"/>
        <end position="81"/>
    </location>
</feature>
<dbReference type="NCBIfam" id="NF007831">
    <property type="entry name" value="PRK10542.1"/>
    <property type="match status" value="1"/>
</dbReference>
<dbReference type="InterPro" id="IPR040079">
    <property type="entry name" value="Glutathione_S-Trfase"/>
</dbReference>
<dbReference type="AlphaFoldDB" id="A0AAW9QCH8"/>
<dbReference type="GO" id="GO:0004364">
    <property type="term" value="F:glutathione transferase activity"/>
    <property type="evidence" value="ECO:0007669"/>
    <property type="project" value="UniProtKB-EC"/>
</dbReference>
<dbReference type="InterPro" id="IPR004046">
    <property type="entry name" value="GST_C"/>
</dbReference>
<feature type="domain" description="GST C-terminal" evidence="2">
    <location>
        <begin position="87"/>
        <end position="202"/>
    </location>
</feature>
<dbReference type="InterPro" id="IPR010987">
    <property type="entry name" value="Glutathione-S-Trfase_C-like"/>
</dbReference>
<evidence type="ECO:0000313" key="3">
    <source>
        <dbReference type="EMBL" id="MEF7616801.1"/>
    </source>
</evidence>
<dbReference type="CDD" id="cd03188">
    <property type="entry name" value="GST_C_Beta"/>
    <property type="match status" value="1"/>
</dbReference>
<dbReference type="PROSITE" id="PS50404">
    <property type="entry name" value="GST_NTER"/>
    <property type="match status" value="1"/>
</dbReference>
<organism evidence="3 4">
    <name type="scientific">Aquincola agrisoli</name>
    <dbReference type="NCBI Taxonomy" id="3119538"/>
    <lineage>
        <taxon>Bacteria</taxon>
        <taxon>Pseudomonadati</taxon>
        <taxon>Pseudomonadota</taxon>
        <taxon>Betaproteobacteria</taxon>
        <taxon>Burkholderiales</taxon>
        <taxon>Sphaerotilaceae</taxon>
        <taxon>Aquincola</taxon>
    </lineage>
</organism>
<dbReference type="EC" id="2.5.1.18" evidence="3"/>
<dbReference type="CDD" id="cd03057">
    <property type="entry name" value="GST_N_Beta"/>
    <property type="match status" value="1"/>
</dbReference>
<dbReference type="Proteomes" id="UP001336250">
    <property type="component" value="Unassembled WGS sequence"/>
</dbReference>
<protein>
    <submittedName>
        <fullName evidence="3">Glutathione transferase GstA</fullName>
        <ecNumber evidence="3">2.5.1.18</ecNumber>
    </submittedName>
</protein>
<dbReference type="SUPFAM" id="SSF47616">
    <property type="entry name" value="GST C-terminal domain-like"/>
    <property type="match status" value="1"/>
</dbReference>
<proteinExistence type="predicted"/>
<reference evidence="3 4" key="1">
    <citation type="submission" date="2024-02" db="EMBL/GenBank/DDBJ databases">
        <title>Genome sequence of Aquincola sp. MAHUQ-54.</title>
        <authorList>
            <person name="Huq M.A."/>
        </authorList>
    </citation>
    <scope>NUCLEOTIDE SEQUENCE [LARGE SCALE GENOMIC DNA]</scope>
    <source>
        <strain evidence="3 4">MAHUQ-54</strain>
    </source>
</reference>
<evidence type="ECO:0000259" key="1">
    <source>
        <dbReference type="PROSITE" id="PS50404"/>
    </source>
</evidence>
<accession>A0AAW9QCH8</accession>
<dbReference type="PANTHER" id="PTHR44051">
    <property type="entry name" value="GLUTATHIONE S-TRANSFERASE-RELATED"/>
    <property type="match status" value="1"/>
</dbReference>
<dbReference type="SFLD" id="SFLDG00358">
    <property type="entry name" value="Main_(cytGST)"/>
    <property type="match status" value="1"/>
</dbReference>
<dbReference type="SUPFAM" id="SSF52833">
    <property type="entry name" value="Thioredoxin-like"/>
    <property type="match status" value="1"/>
</dbReference>
<keyword evidence="3" id="KW-0808">Transferase</keyword>
<dbReference type="InterPro" id="IPR036249">
    <property type="entry name" value="Thioredoxin-like_sf"/>
</dbReference>
<dbReference type="SFLD" id="SFLDG01150">
    <property type="entry name" value="Main.1:_Beta-like"/>
    <property type="match status" value="1"/>
</dbReference>
<dbReference type="EMBL" id="JAZIBG010000049">
    <property type="protein sequence ID" value="MEF7616801.1"/>
    <property type="molecule type" value="Genomic_DNA"/>
</dbReference>
<dbReference type="Gene3D" id="3.40.30.10">
    <property type="entry name" value="Glutaredoxin"/>
    <property type="match status" value="1"/>
</dbReference>